<dbReference type="PANTHER" id="PTHR47723:SF19">
    <property type="entry name" value="POLYNUCLEOTIDYL TRANSFERASE, RIBONUCLEASE H-LIKE SUPERFAMILY PROTEIN"/>
    <property type="match status" value="1"/>
</dbReference>
<organism evidence="2 3">
    <name type="scientific">Gossypium stocksii</name>
    <dbReference type="NCBI Taxonomy" id="47602"/>
    <lineage>
        <taxon>Eukaryota</taxon>
        <taxon>Viridiplantae</taxon>
        <taxon>Streptophyta</taxon>
        <taxon>Embryophyta</taxon>
        <taxon>Tracheophyta</taxon>
        <taxon>Spermatophyta</taxon>
        <taxon>Magnoliopsida</taxon>
        <taxon>eudicotyledons</taxon>
        <taxon>Gunneridae</taxon>
        <taxon>Pentapetalae</taxon>
        <taxon>rosids</taxon>
        <taxon>malvids</taxon>
        <taxon>Malvales</taxon>
        <taxon>Malvaceae</taxon>
        <taxon>Malvoideae</taxon>
        <taxon>Gossypium</taxon>
    </lineage>
</organism>
<dbReference type="GO" id="GO:0003676">
    <property type="term" value="F:nucleic acid binding"/>
    <property type="evidence" value="ECO:0007669"/>
    <property type="project" value="InterPro"/>
</dbReference>
<dbReference type="GO" id="GO:0004523">
    <property type="term" value="F:RNA-DNA hybrid ribonuclease activity"/>
    <property type="evidence" value="ECO:0007669"/>
    <property type="project" value="InterPro"/>
</dbReference>
<dbReference type="InterPro" id="IPR036397">
    <property type="entry name" value="RNaseH_sf"/>
</dbReference>
<dbReference type="InterPro" id="IPR053151">
    <property type="entry name" value="RNase_H-like"/>
</dbReference>
<dbReference type="AlphaFoldDB" id="A0A9D4AGH1"/>
<dbReference type="PANTHER" id="PTHR47723">
    <property type="entry name" value="OS05G0353850 PROTEIN"/>
    <property type="match status" value="1"/>
</dbReference>
<dbReference type="Pfam" id="PF13456">
    <property type="entry name" value="RVT_3"/>
    <property type="match status" value="1"/>
</dbReference>
<proteinExistence type="predicted"/>
<sequence>MVLDGAAEKVIANEVEIVEALAITNGVELAVDNRWEKAILETDSLIVFSETKKKDFERRWKLKPILKRFDILKDQLHKFLIQRIRKDANKAADKSLVFILNKDGLPTPSVA</sequence>
<dbReference type="InterPro" id="IPR002156">
    <property type="entry name" value="RNaseH_domain"/>
</dbReference>
<evidence type="ECO:0000313" key="3">
    <source>
        <dbReference type="Proteomes" id="UP000828251"/>
    </source>
</evidence>
<accession>A0A9D4AGH1</accession>
<protein>
    <recommendedName>
        <fullName evidence="1">RNase H type-1 domain-containing protein</fullName>
    </recommendedName>
</protein>
<evidence type="ECO:0000259" key="1">
    <source>
        <dbReference type="Pfam" id="PF13456"/>
    </source>
</evidence>
<comment type="caution">
    <text evidence="2">The sequence shown here is derived from an EMBL/GenBank/DDBJ whole genome shotgun (WGS) entry which is preliminary data.</text>
</comment>
<evidence type="ECO:0000313" key="2">
    <source>
        <dbReference type="EMBL" id="KAH1115078.1"/>
    </source>
</evidence>
<dbReference type="OrthoDB" id="1166560at2759"/>
<gene>
    <name evidence="2" type="ORF">J1N35_008456</name>
</gene>
<name>A0A9D4AGH1_9ROSI</name>
<dbReference type="Proteomes" id="UP000828251">
    <property type="component" value="Unassembled WGS sequence"/>
</dbReference>
<dbReference type="Gene3D" id="3.30.420.10">
    <property type="entry name" value="Ribonuclease H-like superfamily/Ribonuclease H"/>
    <property type="match status" value="1"/>
</dbReference>
<feature type="domain" description="RNase H type-1" evidence="1">
    <location>
        <begin position="12"/>
        <end position="94"/>
    </location>
</feature>
<keyword evidence="3" id="KW-1185">Reference proteome</keyword>
<reference evidence="2 3" key="1">
    <citation type="journal article" date="2021" name="Plant Biotechnol. J.">
        <title>Multi-omics assisted identification of the key and species-specific regulatory components of drought-tolerant mechanisms in Gossypium stocksii.</title>
        <authorList>
            <person name="Yu D."/>
            <person name="Ke L."/>
            <person name="Zhang D."/>
            <person name="Wu Y."/>
            <person name="Sun Y."/>
            <person name="Mei J."/>
            <person name="Sun J."/>
            <person name="Sun Y."/>
        </authorList>
    </citation>
    <scope>NUCLEOTIDE SEQUENCE [LARGE SCALE GENOMIC DNA]</scope>
    <source>
        <strain evidence="3">cv. E1</strain>
        <tissue evidence="2">Leaf</tissue>
    </source>
</reference>
<dbReference type="EMBL" id="JAIQCV010000003">
    <property type="protein sequence ID" value="KAH1115078.1"/>
    <property type="molecule type" value="Genomic_DNA"/>
</dbReference>